<feature type="chain" id="PRO_5012793407" evidence="1">
    <location>
        <begin position="25"/>
        <end position="101"/>
    </location>
</feature>
<evidence type="ECO:0000313" key="2">
    <source>
        <dbReference type="EMBL" id="SHG47684.1"/>
    </source>
</evidence>
<dbReference type="Proteomes" id="UP000184480">
    <property type="component" value="Unassembled WGS sequence"/>
</dbReference>
<keyword evidence="1" id="KW-0732">Signal</keyword>
<proteinExistence type="predicted"/>
<dbReference type="EMBL" id="FQUC01000036">
    <property type="protein sequence ID" value="SHG47684.1"/>
    <property type="molecule type" value="Genomic_DNA"/>
</dbReference>
<dbReference type="RefSeq" id="WP_221407227.1">
    <property type="nucleotide sequence ID" value="NZ_FQUC01000036.1"/>
</dbReference>
<accession>A0A1M5K4I4</accession>
<organism evidence="2 3">
    <name type="scientific">Dysgonomonas macrotermitis</name>
    <dbReference type="NCBI Taxonomy" id="1346286"/>
    <lineage>
        <taxon>Bacteria</taxon>
        <taxon>Pseudomonadati</taxon>
        <taxon>Bacteroidota</taxon>
        <taxon>Bacteroidia</taxon>
        <taxon>Bacteroidales</taxon>
        <taxon>Dysgonomonadaceae</taxon>
        <taxon>Dysgonomonas</taxon>
    </lineage>
</organism>
<evidence type="ECO:0000313" key="3">
    <source>
        <dbReference type="Proteomes" id="UP000184480"/>
    </source>
</evidence>
<dbReference type="STRING" id="1346286.SAMN05444362_1361"/>
<keyword evidence="3" id="KW-1185">Reference proteome</keyword>
<evidence type="ECO:0000256" key="1">
    <source>
        <dbReference type="SAM" id="SignalP"/>
    </source>
</evidence>
<gene>
    <name evidence="2" type="ORF">SAMN05444362_1361</name>
</gene>
<feature type="signal peptide" evidence="1">
    <location>
        <begin position="1"/>
        <end position="24"/>
    </location>
</feature>
<reference evidence="3" key="1">
    <citation type="submission" date="2016-11" db="EMBL/GenBank/DDBJ databases">
        <authorList>
            <person name="Varghese N."/>
            <person name="Submissions S."/>
        </authorList>
    </citation>
    <scope>NUCLEOTIDE SEQUENCE [LARGE SCALE GENOMIC DNA]</scope>
    <source>
        <strain evidence="3">DSM 27370</strain>
    </source>
</reference>
<feature type="non-terminal residue" evidence="2">
    <location>
        <position position="101"/>
    </location>
</feature>
<protein>
    <submittedName>
        <fullName evidence="2">Uncharacterized protein</fullName>
    </submittedName>
</protein>
<dbReference type="AlphaFoldDB" id="A0A1M5K4I4"/>
<sequence>MKIRYLYKAFLSIVVLLTSLNSYSQIGINNDSPDASTVLHMEGVTGGDKGLLIPRMTTVQKTAIASPAHSLLVYDTDLKCISQNLGTEAAPQWTCLTSLNR</sequence>
<name>A0A1M5K4I4_9BACT</name>